<sequence>MQSPTAPHELTDPISKPLLDIGGAGRQQPTEKIPPWRDQITMRGVAVGALLGAFFCLIENDCNLSVGLAPNLNLPAGFLSFVFVSEWTRLVEKLGLEAAPFTKQENTMIQTSAVTCCQLAVSGKKPLPPSFFLLLSMAFILPQDASLMGGAKKIRHLTTGGACIHGLDTLTRASVAGVIKFVQVLRPS</sequence>
<feature type="region of interest" description="Disordered" evidence="7">
    <location>
        <begin position="1"/>
        <end position="32"/>
    </location>
</feature>
<evidence type="ECO:0000256" key="3">
    <source>
        <dbReference type="ARBA" id="ARBA00022448"/>
    </source>
</evidence>
<dbReference type="AlphaFoldDB" id="A0AAQ3QJA2"/>
<keyword evidence="4" id="KW-0812">Transmembrane</keyword>
<organism evidence="8 9">
    <name type="scientific">Canna indica</name>
    <name type="common">Indian-shot</name>
    <dbReference type="NCBI Taxonomy" id="4628"/>
    <lineage>
        <taxon>Eukaryota</taxon>
        <taxon>Viridiplantae</taxon>
        <taxon>Streptophyta</taxon>
        <taxon>Embryophyta</taxon>
        <taxon>Tracheophyta</taxon>
        <taxon>Spermatophyta</taxon>
        <taxon>Magnoliopsida</taxon>
        <taxon>Liliopsida</taxon>
        <taxon>Zingiberales</taxon>
        <taxon>Cannaceae</taxon>
        <taxon>Canna</taxon>
    </lineage>
</organism>
<evidence type="ECO:0000313" key="9">
    <source>
        <dbReference type="Proteomes" id="UP001327560"/>
    </source>
</evidence>
<evidence type="ECO:0000256" key="5">
    <source>
        <dbReference type="ARBA" id="ARBA00022989"/>
    </source>
</evidence>
<dbReference type="GO" id="GO:0035673">
    <property type="term" value="F:oligopeptide transmembrane transporter activity"/>
    <property type="evidence" value="ECO:0007669"/>
    <property type="project" value="InterPro"/>
</dbReference>
<keyword evidence="6" id="KW-0472">Membrane</keyword>
<comment type="subcellular location">
    <subcellularLocation>
        <location evidence="1">Membrane</location>
        <topology evidence="1">Multi-pass membrane protein</topology>
    </subcellularLocation>
</comment>
<evidence type="ECO:0000256" key="4">
    <source>
        <dbReference type="ARBA" id="ARBA00022692"/>
    </source>
</evidence>
<comment type="similarity">
    <text evidence="2">Belongs to the YSL (TC 2.A.67.2) family.</text>
</comment>
<evidence type="ECO:0000256" key="1">
    <source>
        <dbReference type="ARBA" id="ARBA00004141"/>
    </source>
</evidence>
<dbReference type="InterPro" id="IPR045035">
    <property type="entry name" value="YSL-like"/>
</dbReference>
<evidence type="ECO:0000256" key="7">
    <source>
        <dbReference type="SAM" id="MobiDB-lite"/>
    </source>
</evidence>
<reference evidence="8 9" key="1">
    <citation type="submission" date="2023-10" db="EMBL/GenBank/DDBJ databases">
        <title>Chromosome-scale genome assembly provides insights into flower coloration mechanisms of Canna indica.</title>
        <authorList>
            <person name="Li C."/>
        </authorList>
    </citation>
    <scope>NUCLEOTIDE SEQUENCE [LARGE SCALE GENOMIC DNA]</scope>
    <source>
        <tissue evidence="8">Flower</tissue>
    </source>
</reference>
<dbReference type="EMBL" id="CP136895">
    <property type="protein sequence ID" value="WOL11443.1"/>
    <property type="molecule type" value="Genomic_DNA"/>
</dbReference>
<name>A0AAQ3QJA2_9LILI</name>
<dbReference type="PANTHER" id="PTHR31645:SF0">
    <property type="entry name" value="OLIGOPEPTIDE TRANSPORTER YGL114W-RELATED"/>
    <property type="match status" value="1"/>
</dbReference>
<gene>
    <name evidence="8" type="ORF">Cni_G20205</name>
</gene>
<dbReference type="PANTHER" id="PTHR31645">
    <property type="entry name" value="OLIGOPEPTIDE TRANSPORTER YGL114W-RELATED"/>
    <property type="match status" value="1"/>
</dbReference>
<keyword evidence="5" id="KW-1133">Transmembrane helix</keyword>
<evidence type="ECO:0000313" key="8">
    <source>
        <dbReference type="EMBL" id="WOL11443.1"/>
    </source>
</evidence>
<accession>A0AAQ3QJA2</accession>
<evidence type="ECO:0000256" key="6">
    <source>
        <dbReference type="ARBA" id="ARBA00023136"/>
    </source>
</evidence>
<dbReference type="GO" id="GO:0016020">
    <property type="term" value="C:membrane"/>
    <property type="evidence" value="ECO:0007669"/>
    <property type="project" value="UniProtKB-SubCell"/>
</dbReference>
<dbReference type="Pfam" id="PF03169">
    <property type="entry name" value="OPT"/>
    <property type="match status" value="1"/>
</dbReference>
<evidence type="ECO:0000256" key="2">
    <source>
        <dbReference type="ARBA" id="ARBA00010276"/>
    </source>
</evidence>
<dbReference type="InterPro" id="IPR004813">
    <property type="entry name" value="OPT"/>
</dbReference>
<keyword evidence="3" id="KW-0813">Transport</keyword>
<keyword evidence="9" id="KW-1185">Reference proteome</keyword>
<proteinExistence type="inferred from homology"/>
<protein>
    <submittedName>
        <fullName evidence="8">Uncharacterized protein</fullName>
    </submittedName>
</protein>
<dbReference type="Proteomes" id="UP001327560">
    <property type="component" value="Chromosome 6"/>
</dbReference>